<dbReference type="eggNOG" id="COG1835">
    <property type="taxonomic scope" value="Bacteria"/>
</dbReference>
<gene>
    <name evidence="5" type="ORF">GPDM_03030</name>
</gene>
<comment type="subcellular location">
    <subcellularLocation>
        <location evidence="1">Membrane</location>
    </subcellularLocation>
</comment>
<evidence type="ECO:0000256" key="3">
    <source>
        <dbReference type="SAM" id="Phobius"/>
    </source>
</evidence>
<protein>
    <submittedName>
        <fullName evidence="5">Acyltransferase 3</fullName>
    </submittedName>
</protein>
<feature type="transmembrane region" description="Helical" evidence="3">
    <location>
        <begin position="230"/>
        <end position="252"/>
    </location>
</feature>
<reference evidence="5 6" key="1">
    <citation type="journal article" date="2011" name="J. Bacteriol.">
        <title>The Draft Genome of Planococcus donghaensis MPA1U2 Reveals Nonsporulation Pathways Controlled by a Conserved Spo0A Regulon.</title>
        <authorList>
            <person name="Pearson M.D."/>
            <person name="Noller H.F."/>
        </authorList>
    </citation>
    <scope>NUCLEOTIDE SEQUENCE [LARGE SCALE GENOMIC DNA]</scope>
    <source>
        <strain evidence="5 6">MPA1U2</strain>
    </source>
</reference>
<feature type="transmembrane region" description="Helical" evidence="3">
    <location>
        <begin position="264"/>
        <end position="286"/>
    </location>
</feature>
<dbReference type="RefSeq" id="WP_008428803.1">
    <property type="nucleotide sequence ID" value="NZ_AEPB01000010.1"/>
</dbReference>
<keyword evidence="5" id="KW-0808">Transferase</keyword>
<feature type="transmembrane region" description="Helical" evidence="3">
    <location>
        <begin position="298"/>
        <end position="318"/>
    </location>
</feature>
<dbReference type="GO" id="GO:0016747">
    <property type="term" value="F:acyltransferase activity, transferring groups other than amino-acyl groups"/>
    <property type="evidence" value="ECO:0007669"/>
    <property type="project" value="InterPro"/>
</dbReference>
<dbReference type="AlphaFoldDB" id="E7RDS8"/>
<dbReference type="InterPro" id="IPR002656">
    <property type="entry name" value="Acyl_transf_3_dom"/>
</dbReference>
<feature type="transmembrane region" description="Helical" evidence="3">
    <location>
        <begin position="81"/>
        <end position="102"/>
    </location>
</feature>
<feature type="transmembrane region" description="Helical" evidence="3">
    <location>
        <begin position="189"/>
        <end position="210"/>
    </location>
</feature>
<comment type="similarity">
    <text evidence="2">Belongs to the acyltransferase 3 family.</text>
</comment>
<dbReference type="GO" id="GO:0016020">
    <property type="term" value="C:membrane"/>
    <property type="evidence" value="ECO:0007669"/>
    <property type="project" value="TreeGrafter"/>
</dbReference>
<feature type="transmembrane region" description="Helical" evidence="3">
    <location>
        <begin position="48"/>
        <end position="69"/>
    </location>
</feature>
<evidence type="ECO:0000313" key="6">
    <source>
        <dbReference type="Proteomes" id="UP000003052"/>
    </source>
</evidence>
<keyword evidence="5" id="KW-0012">Acyltransferase</keyword>
<feature type="transmembrane region" description="Helical" evidence="3">
    <location>
        <begin position="108"/>
        <end position="127"/>
    </location>
</feature>
<accession>E7RDS8</accession>
<dbReference type="GO" id="GO:0000271">
    <property type="term" value="P:polysaccharide biosynthetic process"/>
    <property type="evidence" value="ECO:0007669"/>
    <property type="project" value="TreeGrafter"/>
</dbReference>
<evidence type="ECO:0000259" key="4">
    <source>
        <dbReference type="Pfam" id="PF01757"/>
    </source>
</evidence>
<organism evidence="5 6">
    <name type="scientific">Planococcus donghaensis MPA1U2</name>
    <dbReference type="NCBI Taxonomy" id="933115"/>
    <lineage>
        <taxon>Bacteria</taxon>
        <taxon>Bacillati</taxon>
        <taxon>Bacillota</taxon>
        <taxon>Bacilli</taxon>
        <taxon>Bacillales</taxon>
        <taxon>Caryophanaceae</taxon>
        <taxon>Planococcus</taxon>
    </lineage>
</organism>
<evidence type="ECO:0000256" key="2">
    <source>
        <dbReference type="ARBA" id="ARBA00007400"/>
    </source>
</evidence>
<evidence type="ECO:0000256" key="1">
    <source>
        <dbReference type="ARBA" id="ARBA00004370"/>
    </source>
</evidence>
<proteinExistence type="inferred from homology"/>
<keyword evidence="3" id="KW-0472">Membrane</keyword>
<feature type="domain" description="Acyltransferase 3" evidence="4">
    <location>
        <begin position="8"/>
        <end position="314"/>
    </location>
</feature>
<comment type="caution">
    <text evidence="5">The sequence shown here is derived from an EMBL/GenBank/DDBJ whole genome shotgun (WGS) entry which is preliminary data.</text>
</comment>
<evidence type="ECO:0000313" key="5">
    <source>
        <dbReference type="EMBL" id="EGA90834.1"/>
    </source>
</evidence>
<feature type="transmembrane region" description="Helical" evidence="3">
    <location>
        <begin position="159"/>
        <end position="177"/>
    </location>
</feature>
<keyword evidence="3" id="KW-0812">Transmembrane</keyword>
<name>E7RDS8_9BACL</name>
<dbReference type="Pfam" id="PF01757">
    <property type="entry name" value="Acyl_transf_3"/>
    <property type="match status" value="1"/>
</dbReference>
<sequence length="343" mass="39694">MKSKGRLEELDALRGLAALAVVFFHYTTRYEELFGHEKSSYISFKYGSLGVDLFFMISGFVIFMTMLRTKSIKEFAQKRALRLYPAYLIAVILTFILVKLYGLEGREVSVFEGIFNLTMLQGFIPGIKHVDGAYWSLTIEITFYILIGCIIFFGLKKKIFAVLSTWLIVSFLIQEFYILTNGQIIFKFLLIYLISSYSHLFIAGVMFYLIREKAEIKYYLILIGCLINQYAFNDLIPSLVTTSFFFIFFLMINDKLNILKIKPLGFLGAISYSLYLIHQNLGYIAINIMERNGLVSEIYLLIPVGISIIIATFLTFYIERPIIKYYSIKMKRNVKIKEVISNI</sequence>
<dbReference type="OrthoDB" id="290051at2"/>
<dbReference type="PANTHER" id="PTHR23028:SF131">
    <property type="entry name" value="BLR2367 PROTEIN"/>
    <property type="match status" value="1"/>
</dbReference>
<dbReference type="Proteomes" id="UP000003052">
    <property type="component" value="Unassembled WGS sequence"/>
</dbReference>
<feature type="transmembrane region" description="Helical" evidence="3">
    <location>
        <begin position="12"/>
        <end position="28"/>
    </location>
</feature>
<dbReference type="EMBL" id="AEPB01000010">
    <property type="protein sequence ID" value="EGA90834.1"/>
    <property type="molecule type" value="Genomic_DNA"/>
</dbReference>
<keyword evidence="3" id="KW-1133">Transmembrane helix</keyword>
<dbReference type="InterPro" id="IPR050879">
    <property type="entry name" value="Acyltransferase_3"/>
</dbReference>
<feature type="transmembrane region" description="Helical" evidence="3">
    <location>
        <begin position="134"/>
        <end position="153"/>
    </location>
</feature>
<dbReference type="PANTHER" id="PTHR23028">
    <property type="entry name" value="ACETYLTRANSFERASE"/>
    <property type="match status" value="1"/>
</dbReference>